<dbReference type="Gene3D" id="1.10.340.30">
    <property type="entry name" value="Hypothetical protein, domain 2"/>
    <property type="match status" value="1"/>
</dbReference>
<evidence type="ECO:0000313" key="1">
    <source>
        <dbReference type="EMBL" id="EKC63867.1"/>
    </source>
</evidence>
<dbReference type="AlphaFoldDB" id="K1ST81"/>
<dbReference type="InterPro" id="IPR023170">
    <property type="entry name" value="HhH_base_excis_C"/>
</dbReference>
<feature type="non-terminal residue" evidence="1">
    <location>
        <position position="52"/>
    </location>
</feature>
<gene>
    <name evidence="1" type="ORF">OBE_07238</name>
</gene>
<evidence type="ECO:0008006" key="2">
    <source>
        <dbReference type="Google" id="ProtNLM"/>
    </source>
</evidence>
<organism evidence="1">
    <name type="scientific">human gut metagenome</name>
    <dbReference type="NCBI Taxonomy" id="408170"/>
    <lineage>
        <taxon>unclassified sequences</taxon>
        <taxon>metagenomes</taxon>
        <taxon>organismal metagenomes</taxon>
    </lineage>
</organism>
<dbReference type="SUPFAM" id="SSF48150">
    <property type="entry name" value="DNA-glycosylase"/>
    <property type="match status" value="1"/>
</dbReference>
<dbReference type="GO" id="GO:0003824">
    <property type="term" value="F:catalytic activity"/>
    <property type="evidence" value="ECO:0007669"/>
    <property type="project" value="InterPro"/>
</dbReference>
<name>K1ST81_9ZZZZ</name>
<reference evidence="1" key="1">
    <citation type="journal article" date="2013" name="Environ. Microbiol.">
        <title>Microbiota from the distal guts of lean and obese adolescents exhibit partial functional redundancy besides clear differences in community structure.</title>
        <authorList>
            <person name="Ferrer M."/>
            <person name="Ruiz A."/>
            <person name="Lanza F."/>
            <person name="Haange S.B."/>
            <person name="Oberbach A."/>
            <person name="Till H."/>
            <person name="Bargiela R."/>
            <person name="Campoy C."/>
            <person name="Segura M.T."/>
            <person name="Richter M."/>
            <person name="von Bergen M."/>
            <person name="Seifert J."/>
            <person name="Suarez A."/>
        </authorList>
    </citation>
    <scope>NUCLEOTIDE SEQUENCE</scope>
</reference>
<dbReference type="GO" id="GO:0006281">
    <property type="term" value="P:DNA repair"/>
    <property type="evidence" value="ECO:0007669"/>
    <property type="project" value="InterPro"/>
</dbReference>
<proteinExistence type="predicted"/>
<accession>K1ST81</accession>
<sequence>MDKYNENLTDVKEIFRKGDLRAIPKPLLKWYDNNRRILPWREDPAPYRVWVS</sequence>
<comment type="caution">
    <text evidence="1">The sequence shown here is derived from an EMBL/GenBank/DDBJ whole genome shotgun (WGS) entry which is preliminary data.</text>
</comment>
<protein>
    <recommendedName>
        <fullName evidence="2">A/G-specific adenine glycosylase</fullName>
    </recommendedName>
</protein>
<dbReference type="EMBL" id="AJWZ01004978">
    <property type="protein sequence ID" value="EKC63867.1"/>
    <property type="molecule type" value="Genomic_DNA"/>
</dbReference>
<dbReference type="InterPro" id="IPR011257">
    <property type="entry name" value="DNA_glycosylase"/>
</dbReference>
<dbReference type="Gene3D" id="1.10.1670.10">
    <property type="entry name" value="Helix-hairpin-Helix base-excision DNA repair enzymes (C-terminal)"/>
    <property type="match status" value="1"/>
</dbReference>